<accession>A0A1M4XW86</accession>
<evidence type="ECO:0000256" key="1">
    <source>
        <dbReference type="PROSITE-ProRule" id="PRU00169"/>
    </source>
</evidence>
<dbReference type="OrthoDB" id="7631574at2"/>
<dbReference type="PANTHER" id="PTHR44520">
    <property type="entry name" value="RESPONSE REGULATOR RCP1-RELATED"/>
    <property type="match status" value="1"/>
</dbReference>
<dbReference type="Proteomes" id="UP000184406">
    <property type="component" value="Unassembled WGS sequence"/>
</dbReference>
<dbReference type="GO" id="GO:0000160">
    <property type="term" value="P:phosphorelay signal transduction system"/>
    <property type="evidence" value="ECO:0007669"/>
    <property type="project" value="InterPro"/>
</dbReference>
<dbReference type="InterPro" id="IPR011006">
    <property type="entry name" value="CheY-like_superfamily"/>
</dbReference>
<protein>
    <submittedName>
        <fullName evidence="3">Response regulator receiver domain-containing protein</fullName>
    </submittedName>
</protein>
<dbReference type="EMBL" id="FQUX01000002">
    <property type="protein sequence ID" value="SHE97739.1"/>
    <property type="molecule type" value="Genomic_DNA"/>
</dbReference>
<evidence type="ECO:0000313" key="4">
    <source>
        <dbReference type="Proteomes" id="UP000184406"/>
    </source>
</evidence>
<dbReference type="InterPro" id="IPR052893">
    <property type="entry name" value="TCS_response_regulator"/>
</dbReference>
<feature type="domain" description="Response regulatory" evidence="2">
    <location>
        <begin position="5"/>
        <end position="130"/>
    </location>
</feature>
<dbReference type="Gene3D" id="3.40.50.2300">
    <property type="match status" value="1"/>
</dbReference>
<keyword evidence="1" id="KW-0597">Phosphoprotein</keyword>
<organism evidence="3 4">
    <name type="scientific">Arenibacter palladensis</name>
    <dbReference type="NCBI Taxonomy" id="237373"/>
    <lineage>
        <taxon>Bacteria</taxon>
        <taxon>Pseudomonadati</taxon>
        <taxon>Bacteroidota</taxon>
        <taxon>Flavobacteriia</taxon>
        <taxon>Flavobacteriales</taxon>
        <taxon>Flavobacteriaceae</taxon>
        <taxon>Arenibacter</taxon>
    </lineage>
</organism>
<keyword evidence="4" id="KW-1185">Reference proteome</keyword>
<dbReference type="Pfam" id="PF00072">
    <property type="entry name" value="Response_reg"/>
    <property type="match status" value="1"/>
</dbReference>
<proteinExistence type="predicted"/>
<sequence>MKRIHILLAEDNLGDIILIREAFAERNLIDRISVVKDGKQALDFIYKDGKYANAETPDLIILDINLPKINGLDVLKEIKRTKAIKRIPVIMLTSSSSQKDINESYDHCANCFITKPDDVDDFLKAINGIEDFWINIGSLPVVEY</sequence>
<dbReference type="SMART" id="SM00448">
    <property type="entry name" value="REC"/>
    <property type="match status" value="1"/>
</dbReference>
<reference evidence="4" key="1">
    <citation type="submission" date="2016-11" db="EMBL/GenBank/DDBJ databases">
        <authorList>
            <person name="Varghese N."/>
            <person name="Submissions S."/>
        </authorList>
    </citation>
    <scope>NUCLEOTIDE SEQUENCE [LARGE SCALE GENOMIC DNA]</scope>
    <source>
        <strain evidence="4">DSM 17539</strain>
    </source>
</reference>
<dbReference type="AlphaFoldDB" id="A0A1M4XW86"/>
<dbReference type="InterPro" id="IPR001789">
    <property type="entry name" value="Sig_transdc_resp-reg_receiver"/>
</dbReference>
<dbReference type="RefSeq" id="WP_072861079.1">
    <property type="nucleotide sequence ID" value="NZ_FQUX01000002.1"/>
</dbReference>
<feature type="modified residue" description="4-aspartylphosphate" evidence="1">
    <location>
        <position position="63"/>
    </location>
</feature>
<dbReference type="CDD" id="cd17557">
    <property type="entry name" value="REC_Rcp-like"/>
    <property type="match status" value="1"/>
</dbReference>
<gene>
    <name evidence="3" type="ORF">SAMN03080594_102225</name>
</gene>
<evidence type="ECO:0000259" key="2">
    <source>
        <dbReference type="PROSITE" id="PS50110"/>
    </source>
</evidence>
<evidence type="ECO:0000313" key="3">
    <source>
        <dbReference type="EMBL" id="SHE97739.1"/>
    </source>
</evidence>
<dbReference type="SUPFAM" id="SSF52172">
    <property type="entry name" value="CheY-like"/>
    <property type="match status" value="1"/>
</dbReference>
<dbReference type="PROSITE" id="PS50110">
    <property type="entry name" value="RESPONSE_REGULATORY"/>
    <property type="match status" value="1"/>
</dbReference>
<name>A0A1M4XW86_9FLAO</name>
<dbReference type="PANTHER" id="PTHR44520:SF2">
    <property type="entry name" value="RESPONSE REGULATOR RCP1"/>
    <property type="match status" value="1"/>
</dbReference>